<accession>A0A3M7RWY3</accession>
<dbReference type="EMBL" id="REGN01002465">
    <property type="protein sequence ID" value="RNA27960.1"/>
    <property type="molecule type" value="Genomic_DNA"/>
</dbReference>
<dbReference type="AlphaFoldDB" id="A0A3M7RWY3"/>
<proteinExistence type="predicted"/>
<keyword evidence="2" id="KW-1185">Reference proteome</keyword>
<sequence length="94" mass="11016">MRCDLHFLSFEQFIIYTYAAAFQSYFSMCYAQGATKGKRDAKKHVALFTIRCDLFLFKLTSIDFGFGNFSKSLKYSHNFRILTKVKSKIEKNKN</sequence>
<organism evidence="1 2">
    <name type="scientific">Brachionus plicatilis</name>
    <name type="common">Marine rotifer</name>
    <name type="synonym">Brachionus muelleri</name>
    <dbReference type="NCBI Taxonomy" id="10195"/>
    <lineage>
        <taxon>Eukaryota</taxon>
        <taxon>Metazoa</taxon>
        <taxon>Spiralia</taxon>
        <taxon>Gnathifera</taxon>
        <taxon>Rotifera</taxon>
        <taxon>Eurotatoria</taxon>
        <taxon>Monogononta</taxon>
        <taxon>Pseudotrocha</taxon>
        <taxon>Ploima</taxon>
        <taxon>Brachionidae</taxon>
        <taxon>Brachionus</taxon>
    </lineage>
</organism>
<comment type="caution">
    <text evidence="1">The sequence shown here is derived from an EMBL/GenBank/DDBJ whole genome shotgun (WGS) entry which is preliminary data.</text>
</comment>
<evidence type="ECO:0000313" key="2">
    <source>
        <dbReference type="Proteomes" id="UP000276133"/>
    </source>
</evidence>
<reference evidence="1 2" key="1">
    <citation type="journal article" date="2018" name="Sci. Rep.">
        <title>Genomic signatures of local adaptation to the degree of environmental predictability in rotifers.</title>
        <authorList>
            <person name="Franch-Gras L."/>
            <person name="Hahn C."/>
            <person name="Garcia-Roger E.M."/>
            <person name="Carmona M.J."/>
            <person name="Serra M."/>
            <person name="Gomez A."/>
        </authorList>
    </citation>
    <scope>NUCLEOTIDE SEQUENCE [LARGE SCALE GENOMIC DNA]</scope>
    <source>
        <strain evidence="1">HYR1</strain>
    </source>
</reference>
<dbReference type="Proteomes" id="UP000276133">
    <property type="component" value="Unassembled WGS sequence"/>
</dbReference>
<gene>
    <name evidence="1" type="ORF">BpHYR1_003845</name>
</gene>
<name>A0A3M7RWY3_BRAPC</name>
<evidence type="ECO:0000313" key="1">
    <source>
        <dbReference type="EMBL" id="RNA27960.1"/>
    </source>
</evidence>
<protein>
    <submittedName>
        <fullName evidence="1">Uncharacterized protein</fullName>
    </submittedName>
</protein>